<name>A0A1G2LVY1_9BACT</name>
<dbReference type="SUPFAM" id="SSF46785">
    <property type="entry name" value="Winged helix' DNA-binding domain"/>
    <property type="match status" value="1"/>
</dbReference>
<dbReference type="EMBL" id="MHRA01000011">
    <property type="protein sequence ID" value="OHA15790.1"/>
    <property type="molecule type" value="Genomic_DNA"/>
</dbReference>
<evidence type="ECO:0008006" key="3">
    <source>
        <dbReference type="Google" id="ProtNLM"/>
    </source>
</evidence>
<sequence length="195" mass="22595">MLKKEVIWREILHQAIENKKIYFTQKELAEKFGFSLSTVFNALKIPRSQGAISVSGRNFSVADKEKFIYIWATQRNLDKEIVYKTFCPKSAKEIEGMMPSGIIYGAYSAYSQKYENAPSDYDKVYIYSEEKNIGEIKNRFPKMKGEPNVFVLKSDAHLESFGRVAPDVQIFADLWNVKDWYAKEFLEALKNKMIG</sequence>
<proteinExistence type="predicted"/>
<gene>
    <name evidence="1" type="ORF">A3A10_00120</name>
</gene>
<accession>A0A1G2LVY1</accession>
<dbReference type="AlphaFoldDB" id="A0A1G2LVY1"/>
<organism evidence="1 2">
    <name type="scientific">Candidatus Tagabacteria bacterium RIFCSPLOWO2_01_FULL_42_9</name>
    <dbReference type="NCBI Taxonomy" id="1802296"/>
    <lineage>
        <taxon>Bacteria</taxon>
        <taxon>Candidatus Tagaibacteriota</taxon>
    </lineage>
</organism>
<protein>
    <recommendedName>
        <fullName evidence="3">Helix-turn-helix type 11 domain-containing protein</fullName>
    </recommendedName>
</protein>
<evidence type="ECO:0000313" key="2">
    <source>
        <dbReference type="Proteomes" id="UP000178116"/>
    </source>
</evidence>
<reference evidence="1 2" key="1">
    <citation type="journal article" date="2016" name="Nat. Commun.">
        <title>Thousands of microbial genomes shed light on interconnected biogeochemical processes in an aquifer system.</title>
        <authorList>
            <person name="Anantharaman K."/>
            <person name="Brown C.T."/>
            <person name="Hug L.A."/>
            <person name="Sharon I."/>
            <person name="Castelle C.J."/>
            <person name="Probst A.J."/>
            <person name="Thomas B.C."/>
            <person name="Singh A."/>
            <person name="Wilkins M.J."/>
            <person name="Karaoz U."/>
            <person name="Brodie E.L."/>
            <person name="Williams K.H."/>
            <person name="Hubbard S.S."/>
            <person name="Banfield J.F."/>
        </authorList>
    </citation>
    <scope>NUCLEOTIDE SEQUENCE [LARGE SCALE GENOMIC DNA]</scope>
</reference>
<comment type="caution">
    <text evidence="1">The sequence shown here is derived from an EMBL/GenBank/DDBJ whole genome shotgun (WGS) entry which is preliminary data.</text>
</comment>
<dbReference type="InterPro" id="IPR036390">
    <property type="entry name" value="WH_DNA-bd_sf"/>
</dbReference>
<evidence type="ECO:0000313" key="1">
    <source>
        <dbReference type="EMBL" id="OHA15790.1"/>
    </source>
</evidence>
<dbReference type="Proteomes" id="UP000178116">
    <property type="component" value="Unassembled WGS sequence"/>
</dbReference>